<name>A0A8J2X504_ZYGB2</name>
<dbReference type="FunFam" id="3.40.50.1240:FF:000037">
    <property type="entry name" value="Sedoheptulose 1,7-bisphosphatase"/>
    <property type="match status" value="1"/>
</dbReference>
<dbReference type="Proteomes" id="UP000019375">
    <property type="component" value="Unassembled WGS sequence"/>
</dbReference>
<dbReference type="SUPFAM" id="SSF53254">
    <property type="entry name" value="Phosphoglycerate mutase-like"/>
    <property type="match status" value="1"/>
</dbReference>
<dbReference type="PANTHER" id="PTHR48100">
    <property type="entry name" value="BROAD-SPECIFICITY PHOSPHATASE YOR283W-RELATED"/>
    <property type="match status" value="1"/>
</dbReference>
<dbReference type="CDD" id="cd07067">
    <property type="entry name" value="HP_PGM_like"/>
    <property type="match status" value="1"/>
</dbReference>
<dbReference type="PANTHER" id="PTHR48100:SF15">
    <property type="entry name" value="SEDOHEPTULOSE 1,7-BISPHOSPHATASE"/>
    <property type="match status" value="1"/>
</dbReference>
<feature type="active site" description="Proton donor/acceptor" evidence="1">
    <location>
        <position position="103"/>
    </location>
</feature>
<gene>
    <name evidence="3" type="ORF">BN860_05974g</name>
</gene>
<dbReference type="InterPro" id="IPR013078">
    <property type="entry name" value="His_Pase_superF_clade-1"/>
</dbReference>
<feature type="binding site" evidence="2">
    <location>
        <position position="73"/>
    </location>
    <ligand>
        <name>substrate</name>
    </ligand>
</feature>
<feature type="binding site" evidence="2">
    <location>
        <begin position="30"/>
        <end position="31"/>
    </location>
    <ligand>
        <name>substrate</name>
    </ligand>
</feature>
<keyword evidence="4" id="KW-1185">Reference proteome</keyword>
<evidence type="ECO:0000313" key="4">
    <source>
        <dbReference type="Proteomes" id="UP000019375"/>
    </source>
</evidence>
<dbReference type="GO" id="GO:0046390">
    <property type="term" value="P:ribose phosphate biosynthetic process"/>
    <property type="evidence" value="ECO:0007669"/>
    <property type="project" value="TreeGrafter"/>
</dbReference>
<dbReference type="OrthoDB" id="4818801at2759"/>
<reference evidence="4" key="1">
    <citation type="journal article" date="2013" name="Genome Announc.">
        <title>Genome sequence of the food spoilage yeast Zygosaccharomyces bailii CLIB 213(T).</title>
        <authorList>
            <person name="Galeote V."/>
            <person name="Bigey F."/>
            <person name="Devillers H."/>
            <person name="Neuveglise C."/>
            <person name="Dequin S."/>
        </authorList>
    </citation>
    <scope>NUCLEOTIDE SEQUENCE [LARGE SCALE GENOMIC DNA]</scope>
    <source>
        <strain evidence="4">CLIB 213 / ATCC 58445 / CBS 680 / CCRC 21525 / NBRC 1098 / NCYC 1416 / NRRL Y-2227</strain>
    </source>
</reference>
<feature type="active site" description="Tele-phosphohistidine intermediate" evidence="1">
    <location>
        <position position="18"/>
    </location>
</feature>
<protein>
    <submittedName>
        <fullName evidence="3">BN860_05974g1_1</fullName>
    </submittedName>
</protein>
<sequence length="267" mass="30244">MVSQHPKVPTPRCIIVRHGQTEWSNSGQFTGNTDLPLTPHGEELVRLSGKALIEYGFVKPENITYVFTSPRKRARDTVRLMLEKLSDEQRSRIKVIVDDDLHEWDYGDYEGLLTEEIVQLRKSRGLDRDRPWVIWRDGCENGESTKQIGLRCSRAIARIQAIHRVHLEQGLPSDIMVFAHGHLLRYFAALWFGLGIEEPIESVIPSNPSSSYVVDDKVLPNVEMKTFKYLDKNPNLLLDAGGVGVLSYSHNNVDEPAMALAGPFTVR</sequence>
<organism evidence="3 4">
    <name type="scientific">Zygosaccharomyces bailii (strain CLIB 213 / ATCC 58445 / CBS 680 / BCRC 21525 / NBRC 1098 / NCYC 1416 / NRRL Y-2227)</name>
    <dbReference type="NCBI Taxonomy" id="1333698"/>
    <lineage>
        <taxon>Eukaryota</taxon>
        <taxon>Fungi</taxon>
        <taxon>Dikarya</taxon>
        <taxon>Ascomycota</taxon>
        <taxon>Saccharomycotina</taxon>
        <taxon>Saccharomycetes</taxon>
        <taxon>Saccharomycetales</taxon>
        <taxon>Saccharomycetaceae</taxon>
        <taxon>Zygosaccharomyces</taxon>
    </lineage>
</organism>
<dbReference type="Gene3D" id="3.40.50.1240">
    <property type="entry name" value="Phosphoglycerate mutase-like"/>
    <property type="match status" value="1"/>
</dbReference>
<dbReference type="EMBL" id="HG316454">
    <property type="protein sequence ID" value="CDF87421.1"/>
    <property type="molecule type" value="Genomic_DNA"/>
</dbReference>
<evidence type="ECO:0000313" key="3">
    <source>
        <dbReference type="EMBL" id="CDF87421.1"/>
    </source>
</evidence>
<dbReference type="GO" id="GO:0050278">
    <property type="term" value="F:sedoheptulose-bisphosphatase activity"/>
    <property type="evidence" value="ECO:0007669"/>
    <property type="project" value="TreeGrafter"/>
</dbReference>
<proteinExistence type="predicted"/>
<dbReference type="InterPro" id="IPR050275">
    <property type="entry name" value="PGM_Phosphatase"/>
</dbReference>
<evidence type="ECO:0000256" key="2">
    <source>
        <dbReference type="PIRSR" id="PIRSR613078-2"/>
    </source>
</evidence>
<dbReference type="InterPro" id="IPR029033">
    <property type="entry name" value="His_PPase_superfam"/>
</dbReference>
<dbReference type="Pfam" id="PF00300">
    <property type="entry name" value="His_Phos_1"/>
    <property type="match status" value="1"/>
</dbReference>
<accession>A0A8J2X504</accession>
<dbReference type="SMART" id="SM00855">
    <property type="entry name" value="PGAM"/>
    <property type="match status" value="1"/>
</dbReference>
<evidence type="ECO:0000256" key="1">
    <source>
        <dbReference type="PIRSR" id="PIRSR613078-1"/>
    </source>
</evidence>
<feature type="binding site" evidence="2">
    <location>
        <begin position="103"/>
        <end position="106"/>
    </location>
    <ligand>
        <name>substrate</name>
    </ligand>
</feature>
<dbReference type="AlphaFoldDB" id="A0A8J2X504"/>